<comment type="caution">
    <text evidence="3">The sequence shown here is derived from an EMBL/GenBank/DDBJ whole genome shotgun (WGS) entry which is preliminary data.</text>
</comment>
<dbReference type="Proteomes" id="UP001642409">
    <property type="component" value="Unassembled WGS sequence"/>
</dbReference>
<dbReference type="PANTHER" id="PTHR46652">
    <property type="entry name" value="LEUCINE-RICH REPEAT AND IQ DOMAIN-CONTAINING PROTEIN 1-RELATED"/>
    <property type="match status" value="1"/>
</dbReference>
<dbReference type="EMBL" id="CATOUU010000983">
    <property type="protein sequence ID" value="CAI9964808.1"/>
    <property type="molecule type" value="Genomic_DNA"/>
</dbReference>
<protein>
    <submittedName>
        <fullName evidence="3">Leucine-rich repeat domain-containing protein</fullName>
    </submittedName>
    <submittedName>
        <fullName evidence="4">Leucine-rich_repeat domain-containing protein</fullName>
    </submittedName>
</protein>
<sequence length="245" mass="28898">MTGLTKIYFGICELHNIEALKHIENLEYLSLSGNENIDQTFFQNFKKLNKLSFPCCKVNLNVLRPLISLVDLNLEWSERINDISPLQYLTQLTKLSLKSCSVINLDALRSLIKLQVLIISDNQIVYIQPIMVLKRLNKLYTRNNKIMDGKQIEHHPNYNKYFDLDHQKQPTQEEYTIANILRSINNPIVYLKEMHKQFSNLKYLNTIFRNKVTLQFKKSQDMFIIFCSQSASLFENIYLFDCFTQ</sequence>
<evidence type="ECO:0000313" key="4">
    <source>
        <dbReference type="EMBL" id="CAL6024078.1"/>
    </source>
</evidence>
<dbReference type="AlphaFoldDB" id="A0AA86QVA1"/>
<evidence type="ECO:0000313" key="5">
    <source>
        <dbReference type="Proteomes" id="UP001642409"/>
    </source>
</evidence>
<proteinExistence type="predicted"/>
<dbReference type="InterPro" id="IPR050836">
    <property type="entry name" value="SDS22/Internalin_LRR"/>
</dbReference>
<keyword evidence="1" id="KW-0433">Leucine-rich repeat</keyword>
<dbReference type="InterPro" id="IPR001611">
    <property type="entry name" value="Leu-rich_rpt"/>
</dbReference>
<dbReference type="Gene3D" id="3.80.10.10">
    <property type="entry name" value="Ribonuclease Inhibitor"/>
    <property type="match status" value="1"/>
</dbReference>
<dbReference type="InterPro" id="IPR032675">
    <property type="entry name" value="LRR_dom_sf"/>
</dbReference>
<keyword evidence="2" id="KW-0677">Repeat</keyword>
<evidence type="ECO:0000313" key="3">
    <source>
        <dbReference type="EMBL" id="CAI9964808.1"/>
    </source>
</evidence>
<dbReference type="PROSITE" id="PS51450">
    <property type="entry name" value="LRR"/>
    <property type="match status" value="1"/>
</dbReference>
<evidence type="ECO:0000256" key="2">
    <source>
        <dbReference type="ARBA" id="ARBA00022737"/>
    </source>
</evidence>
<dbReference type="PANTHER" id="PTHR46652:SF3">
    <property type="entry name" value="LEUCINE-RICH REPEAT-CONTAINING PROTEIN 9"/>
    <property type="match status" value="1"/>
</dbReference>
<dbReference type="EMBL" id="CAXDID020000095">
    <property type="protein sequence ID" value="CAL6024078.1"/>
    <property type="molecule type" value="Genomic_DNA"/>
</dbReference>
<gene>
    <name evidence="4" type="ORF">HINF_LOCUS29439</name>
    <name evidence="3" type="ORF">HINF_LOCUS52453</name>
</gene>
<evidence type="ECO:0000256" key="1">
    <source>
        <dbReference type="ARBA" id="ARBA00022614"/>
    </source>
</evidence>
<reference evidence="3" key="1">
    <citation type="submission" date="2023-06" db="EMBL/GenBank/DDBJ databases">
        <authorList>
            <person name="Kurt Z."/>
        </authorList>
    </citation>
    <scope>NUCLEOTIDE SEQUENCE</scope>
</reference>
<name>A0AA86QVA1_9EUKA</name>
<dbReference type="SUPFAM" id="SSF52058">
    <property type="entry name" value="L domain-like"/>
    <property type="match status" value="1"/>
</dbReference>
<keyword evidence="5" id="KW-1185">Reference proteome</keyword>
<accession>A0AA86QVA1</accession>
<reference evidence="4 5" key="2">
    <citation type="submission" date="2024-07" db="EMBL/GenBank/DDBJ databases">
        <authorList>
            <person name="Akdeniz Z."/>
        </authorList>
    </citation>
    <scope>NUCLEOTIDE SEQUENCE [LARGE SCALE GENOMIC DNA]</scope>
</reference>
<organism evidence="3">
    <name type="scientific">Hexamita inflata</name>
    <dbReference type="NCBI Taxonomy" id="28002"/>
    <lineage>
        <taxon>Eukaryota</taxon>
        <taxon>Metamonada</taxon>
        <taxon>Diplomonadida</taxon>
        <taxon>Hexamitidae</taxon>
        <taxon>Hexamitinae</taxon>
        <taxon>Hexamita</taxon>
    </lineage>
</organism>